<dbReference type="Proteomes" id="UP001161325">
    <property type="component" value="Unassembled WGS sequence"/>
</dbReference>
<evidence type="ECO:0000313" key="2">
    <source>
        <dbReference type="EMBL" id="GLC25589.1"/>
    </source>
</evidence>
<organism evidence="2 3">
    <name type="scientific">Roseisolibacter agri</name>
    <dbReference type="NCBI Taxonomy" id="2014610"/>
    <lineage>
        <taxon>Bacteria</taxon>
        <taxon>Pseudomonadati</taxon>
        <taxon>Gemmatimonadota</taxon>
        <taxon>Gemmatimonadia</taxon>
        <taxon>Gemmatimonadales</taxon>
        <taxon>Gemmatimonadaceae</taxon>
        <taxon>Roseisolibacter</taxon>
    </lineage>
</organism>
<sequence length="82" mass="8686">MSTAPDPLTPAQVDALLQPDPRTAAADLLVLRDSLLRLSDAWTRIAAAAGELSRAAAALDRREAAERGGDDERPRATPPRAD</sequence>
<gene>
    <name evidence="2" type="ORF">rosag_21020</name>
</gene>
<proteinExistence type="predicted"/>
<dbReference type="EMBL" id="BRXS01000003">
    <property type="protein sequence ID" value="GLC25589.1"/>
    <property type="molecule type" value="Genomic_DNA"/>
</dbReference>
<feature type="region of interest" description="Disordered" evidence="1">
    <location>
        <begin position="59"/>
        <end position="82"/>
    </location>
</feature>
<reference evidence="2" key="1">
    <citation type="submission" date="2022-08" db="EMBL/GenBank/DDBJ databases">
        <title>Draft genome sequencing of Roseisolibacter agri AW1220.</title>
        <authorList>
            <person name="Tobiishi Y."/>
            <person name="Tonouchi A."/>
        </authorList>
    </citation>
    <scope>NUCLEOTIDE SEQUENCE</scope>
    <source>
        <strain evidence="2">AW1220</strain>
    </source>
</reference>
<comment type="caution">
    <text evidence="2">The sequence shown here is derived from an EMBL/GenBank/DDBJ whole genome shotgun (WGS) entry which is preliminary data.</text>
</comment>
<accession>A0AA37VEQ5</accession>
<protein>
    <submittedName>
        <fullName evidence="2">Uncharacterized protein</fullName>
    </submittedName>
</protein>
<dbReference type="RefSeq" id="WP_284350044.1">
    <property type="nucleotide sequence ID" value="NZ_BRXS01000003.1"/>
</dbReference>
<name>A0AA37VEQ5_9BACT</name>
<keyword evidence="3" id="KW-1185">Reference proteome</keyword>
<evidence type="ECO:0000256" key="1">
    <source>
        <dbReference type="SAM" id="MobiDB-lite"/>
    </source>
</evidence>
<dbReference type="AlphaFoldDB" id="A0AA37VEQ5"/>
<evidence type="ECO:0000313" key="3">
    <source>
        <dbReference type="Proteomes" id="UP001161325"/>
    </source>
</evidence>